<dbReference type="Proteomes" id="UP000018004">
    <property type="component" value="Unassembled WGS sequence"/>
</dbReference>
<gene>
    <name evidence="1" type="ORF">FLJC2902T_31600</name>
</gene>
<dbReference type="STRING" id="1341181.FLJC2902T_31600"/>
<protein>
    <submittedName>
        <fullName evidence="1">Uncharacterized protein</fullName>
    </submittedName>
</protein>
<sequence length="49" mass="5468">MKKIIVNKKVVIESVTKMVADKVAVREFLKGKTTIETLKQKGITLAKPI</sequence>
<dbReference type="PATRIC" id="fig|1341181.4.peg.3105"/>
<reference evidence="1 2" key="1">
    <citation type="submission" date="2013-08" db="EMBL/GenBank/DDBJ databases">
        <title>Flavobacterium limnosediminis JC2902 genome sequencing.</title>
        <authorList>
            <person name="Lee K."/>
            <person name="Yi H."/>
            <person name="Park S."/>
            <person name="Chun J."/>
        </authorList>
    </citation>
    <scope>NUCLEOTIDE SEQUENCE [LARGE SCALE GENOMIC DNA]</scope>
    <source>
        <strain evidence="1 2">JC2902</strain>
    </source>
</reference>
<evidence type="ECO:0000313" key="1">
    <source>
        <dbReference type="EMBL" id="ESU25220.1"/>
    </source>
</evidence>
<accession>V6SLG1</accession>
<dbReference type="AlphaFoldDB" id="V6SLG1"/>
<dbReference type="RefSeq" id="WP_023580691.1">
    <property type="nucleotide sequence ID" value="NZ_AVGG01000033.1"/>
</dbReference>
<dbReference type="OrthoDB" id="1453698at2"/>
<comment type="caution">
    <text evidence="1">The sequence shown here is derived from an EMBL/GenBank/DDBJ whole genome shotgun (WGS) entry which is preliminary data.</text>
</comment>
<keyword evidence="2" id="KW-1185">Reference proteome</keyword>
<dbReference type="EMBL" id="AVGG01000033">
    <property type="protein sequence ID" value="ESU25220.1"/>
    <property type="molecule type" value="Genomic_DNA"/>
</dbReference>
<proteinExistence type="predicted"/>
<name>V6SLG1_9FLAO</name>
<organism evidence="1 2">
    <name type="scientific">Flavobacterium limnosediminis JC2902</name>
    <dbReference type="NCBI Taxonomy" id="1341181"/>
    <lineage>
        <taxon>Bacteria</taxon>
        <taxon>Pseudomonadati</taxon>
        <taxon>Bacteroidota</taxon>
        <taxon>Flavobacteriia</taxon>
        <taxon>Flavobacteriales</taxon>
        <taxon>Flavobacteriaceae</taxon>
        <taxon>Flavobacterium</taxon>
    </lineage>
</organism>
<evidence type="ECO:0000313" key="2">
    <source>
        <dbReference type="Proteomes" id="UP000018004"/>
    </source>
</evidence>